<dbReference type="KEGG" id="dhy:DESAM_20476"/>
<dbReference type="EMBL" id="FO203522">
    <property type="protein sequence ID" value="CCO22763.1"/>
    <property type="molecule type" value="Genomic_DNA"/>
</dbReference>
<dbReference type="HOGENOM" id="CLU_095686_1_1_7"/>
<dbReference type="PROSITE" id="PS51112">
    <property type="entry name" value="AMMECR1"/>
    <property type="match status" value="1"/>
</dbReference>
<dbReference type="AlphaFoldDB" id="L0R7Q3"/>
<dbReference type="NCBIfam" id="TIGR00296">
    <property type="entry name" value="TIGR00296 family protein"/>
    <property type="match status" value="1"/>
</dbReference>
<dbReference type="Pfam" id="PF01871">
    <property type="entry name" value="AMMECR1"/>
    <property type="match status" value="1"/>
</dbReference>
<dbReference type="RefSeq" id="WP_015335371.1">
    <property type="nucleotide sequence ID" value="NC_020055.1"/>
</dbReference>
<dbReference type="InterPro" id="IPR027485">
    <property type="entry name" value="AMMECR1_N"/>
</dbReference>
<organism evidence="2 3">
    <name type="scientific">Maridesulfovibrio hydrothermalis AM13 = DSM 14728</name>
    <dbReference type="NCBI Taxonomy" id="1121451"/>
    <lineage>
        <taxon>Bacteria</taxon>
        <taxon>Pseudomonadati</taxon>
        <taxon>Thermodesulfobacteriota</taxon>
        <taxon>Desulfovibrionia</taxon>
        <taxon>Desulfovibrionales</taxon>
        <taxon>Desulfovibrionaceae</taxon>
        <taxon>Maridesulfovibrio</taxon>
    </lineage>
</organism>
<feature type="domain" description="AMMECR1" evidence="1">
    <location>
        <begin position="12"/>
        <end position="186"/>
    </location>
</feature>
<gene>
    <name evidence="2" type="ORF">DESAM_20476</name>
</gene>
<keyword evidence="3" id="KW-1185">Reference proteome</keyword>
<dbReference type="InterPro" id="IPR023473">
    <property type="entry name" value="AMMECR1"/>
</dbReference>
<name>L0R7Q3_9BACT</name>
<dbReference type="InterPro" id="IPR002733">
    <property type="entry name" value="AMMECR1_domain"/>
</dbReference>
<dbReference type="PANTHER" id="PTHR13016">
    <property type="entry name" value="AMMECR1 HOMOLOG"/>
    <property type="match status" value="1"/>
</dbReference>
<dbReference type="PANTHER" id="PTHR13016:SF0">
    <property type="entry name" value="AMME SYNDROME CANDIDATE GENE 1 PROTEIN"/>
    <property type="match status" value="1"/>
</dbReference>
<dbReference type="InterPro" id="IPR027623">
    <property type="entry name" value="AmmeMemoSam_A"/>
</dbReference>
<proteinExistence type="predicted"/>
<dbReference type="InterPro" id="IPR036071">
    <property type="entry name" value="AMMECR1_dom_sf"/>
</dbReference>
<dbReference type="PATRIC" id="fig|1121451.3.peg.738"/>
<dbReference type="SUPFAM" id="SSF143447">
    <property type="entry name" value="AMMECR1-like"/>
    <property type="match status" value="1"/>
</dbReference>
<sequence>MSDNFSFSLNDEEKKYLKDLVKFSILSKLKGDVKAVEIPEPPTTHLAENLGAFVTLNKNGQLRGCIGNVQGTGPLYQTIWQMARAAAFEDPRFPALAFHEYEEIEIEISILSPISLCPDTDQIIIGRHGLIMQRGGHSGLLLPQVAVDWKWDRQQFLAQTCQKAGMEPDAWQDEATNIFWFEAEVF</sequence>
<dbReference type="OrthoDB" id="9782820at2"/>
<dbReference type="Gene3D" id="3.30.700.20">
    <property type="entry name" value="Hypothetical protein ph0010, domain 1"/>
    <property type="match status" value="1"/>
</dbReference>
<accession>L0R7Q3</accession>
<dbReference type="STRING" id="1121451.DESAM_20476"/>
<dbReference type="eggNOG" id="COG2078">
    <property type="taxonomic scope" value="Bacteria"/>
</dbReference>
<dbReference type="NCBIfam" id="TIGR04335">
    <property type="entry name" value="AmmeMemoSam_A"/>
    <property type="match status" value="1"/>
</dbReference>
<evidence type="ECO:0000313" key="3">
    <source>
        <dbReference type="Proteomes" id="UP000010808"/>
    </source>
</evidence>
<dbReference type="Proteomes" id="UP000010808">
    <property type="component" value="Chromosome"/>
</dbReference>
<reference evidence="2 3" key="1">
    <citation type="submission" date="2012-10" db="EMBL/GenBank/DDBJ databases">
        <authorList>
            <person name="Genoscope - CEA"/>
        </authorList>
    </citation>
    <scope>NUCLEOTIDE SEQUENCE [LARGE SCALE GENOMIC DNA]</scope>
    <source>
        <strain evidence="3">AM13 / DSM 14728</strain>
    </source>
</reference>
<evidence type="ECO:0000313" key="2">
    <source>
        <dbReference type="EMBL" id="CCO22763.1"/>
    </source>
</evidence>
<dbReference type="Gene3D" id="3.30.1490.150">
    <property type="entry name" value="Hypothetical protein ph0010, domain 2"/>
    <property type="match status" value="1"/>
</dbReference>
<evidence type="ECO:0000259" key="1">
    <source>
        <dbReference type="PROSITE" id="PS51112"/>
    </source>
</evidence>
<protein>
    <submittedName>
        <fullName evidence="2">Protein TON_1965</fullName>
    </submittedName>
</protein>